<evidence type="ECO:0000256" key="1">
    <source>
        <dbReference type="ARBA" id="ARBA00022723"/>
    </source>
</evidence>
<proteinExistence type="predicted"/>
<dbReference type="OMA" id="KSTREMF"/>
<evidence type="ECO:0000259" key="6">
    <source>
        <dbReference type="PROSITE" id="PS50157"/>
    </source>
</evidence>
<evidence type="ECO:0000256" key="5">
    <source>
        <dbReference type="PROSITE-ProRule" id="PRU00042"/>
    </source>
</evidence>
<feature type="domain" description="C2H2-type" evidence="6">
    <location>
        <begin position="212"/>
        <end position="240"/>
    </location>
</feature>
<keyword evidence="2" id="KW-0677">Repeat</keyword>
<evidence type="ECO:0000256" key="3">
    <source>
        <dbReference type="ARBA" id="ARBA00022771"/>
    </source>
</evidence>
<reference evidence="7 8" key="1">
    <citation type="submission" date="2015-12" db="EMBL/GenBank/DDBJ databases">
        <title>The genome of Folsomia candida.</title>
        <authorList>
            <person name="Faddeeva A."/>
            <person name="Derks M.F."/>
            <person name="Anvar Y."/>
            <person name="Smit S."/>
            <person name="Van Straalen N."/>
            <person name="Roelofs D."/>
        </authorList>
    </citation>
    <scope>NUCLEOTIDE SEQUENCE [LARGE SCALE GENOMIC DNA]</scope>
    <source>
        <strain evidence="7 8">VU population</strain>
        <tissue evidence="7">Whole body</tissue>
    </source>
</reference>
<dbReference type="PANTHER" id="PTHR24379:SF127">
    <property type="entry name" value="BLOODY FINGERS-RELATED"/>
    <property type="match status" value="1"/>
</dbReference>
<evidence type="ECO:0000313" key="8">
    <source>
        <dbReference type="Proteomes" id="UP000198287"/>
    </source>
</evidence>
<keyword evidence="3 5" id="KW-0863">Zinc-finger</keyword>
<dbReference type="Gene3D" id="3.30.160.60">
    <property type="entry name" value="Classic Zinc Finger"/>
    <property type="match status" value="4"/>
</dbReference>
<dbReference type="PROSITE" id="PS00028">
    <property type="entry name" value="ZINC_FINGER_C2H2_1"/>
    <property type="match status" value="5"/>
</dbReference>
<keyword evidence="8" id="KW-1185">Reference proteome</keyword>
<feature type="domain" description="C2H2-type" evidence="6">
    <location>
        <begin position="64"/>
        <end position="93"/>
    </location>
</feature>
<dbReference type="AlphaFoldDB" id="A0A226DHX3"/>
<keyword evidence="1" id="KW-0479">Metal-binding</keyword>
<dbReference type="GO" id="GO:0000977">
    <property type="term" value="F:RNA polymerase II transcription regulatory region sequence-specific DNA binding"/>
    <property type="evidence" value="ECO:0007669"/>
    <property type="project" value="TreeGrafter"/>
</dbReference>
<dbReference type="SMART" id="SM00355">
    <property type="entry name" value="ZnF_C2H2"/>
    <property type="match status" value="8"/>
</dbReference>
<protein>
    <submittedName>
        <fullName evidence="7">Zinc finger protein 26</fullName>
    </submittedName>
</protein>
<evidence type="ECO:0000313" key="7">
    <source>
        <dbReference type="EMBL" id="OXA45155.1"/>
    </source>
</evidence>
<evidence type="ECO:0000256" key="4">
    <source>
        <dbReference type="ARBA" id="ARBA00022833"/>
    </source>
</evidence>
<dbReference type="GO" id="GO:0005634">
    <property type="term" value="C:nucleus"/>
    <property type="evidence" value="ECO:0007669"/>
    <property type="project" value="TreeGrafter"/>
</dbReference>
<dbReference type="PROSITE" id="PS50157">
    <property type="entry name" value="ZINC_FINGER_C2H2_2"/>
    <property type="match status" value="6"/>
</dbReference>
<sequence length="298" mass="35255">MNLTPRKTFECPKCFKTYKFKSKFTSHLIRHEPKVKCKICGKISKNPVALSKHIRNLHTNRERPSCALCRREFHDPVALRKHIKVIHGTSERPRLPCGFLGCEKTFLDKYQVSQHVITDHAENRSDIRAHFVEKNSKRKDTLRATFPPTRRRSRLSVQTVGLVSPADETLKKVHLEKSTREMFKCQVCRRTFASRPGLQYHIRVSHEDRRDFACQFCEKMFANSSNLRRHVDVRHAANKEQIHSCDKCEYKSHSKFNLVEHTRRHNVANWRECYFCKKQFATFQMLVRHCGRIHCLEK</sequence>
<dbReference type="PANTHER" id="PTHR24379">
    <property type="entry name" value="KRAB AND ZINC FINGER DOMAIN-CONTAINING"/>
    <property type="match status" value="1"/>
</dbReference>
<keyword evidence="4" id="KW-0862">Zinc</keyword>
<dbReference type="InterPro" id="IPR013087">
    <property type="entry name" value="Znf_C2H2_type"/>
</dbReference>
<name>A0A226DHX3_FOLCA</name>
<dbReference type="GO" id="GO:0008270">
    <property type="term" value="F:zinc ion binding"/>
    <property type="evidence" value="ECO:0007669"/>
    <property type="project" value="UniProtKB-KW"/>
</dbReference>
<accession>A0A226DHX3</accession>
<dbReference type="InterPro" id="IPR036236">
    <property type="entry name" value="Znf_C2H2_sf"/>
</dbReference>
<dbReference type="EMBL" id="LNIX01000018">
    <property type="protein sequence ID" value="OXA45155.1"/>
    <property type="molecule type" value="Genomic_DNA"/>
</dbReference>
<feature type="domain" description="C2H2-type" evidence="6">
    <location>
        <begin position="35"/>
        <end position="63"/>
    </location>
</feature>
<dbReference type="OrthoDB" id="8117402at2759"/>
<evidence type="ECO:0000256" key="2">
    <source>
        <dbReference type="ARBA" id="ARBA00022737"/>
    </source>
</evidence>
<dbReference type="GO" id="GO:0000981">
    <property type="term" value="F:DNA-binding transcription factor activity, RNA polymerase II-specific"/>
    <property type="evidence" value="ECO:0007669"/>
    <property type="project" value="TreeGrafter"/>
</dbReference>
<feature type="domain" description="C2H2-type" evidence="6">
    <location>
        <begin position="271"/>
        <end position="298"/>
    </location>
</feature>
<dbReference type="SUPFAM" id="SSF57667">
    <property type="entry name" value="beta-beta-alpha zinc fingers"/>
    <property type="match status" value="4"/>
</dbReference>
<organism evidence="7 8">
    <name type="scientific">Folsomia candida</name>
    <name type="common">Springtail</name>
    <dbReference type="NCBI Taxonomy" id="158441"/>
    <lineage>
        <taxon>Eukaryota</taxon>
        <taxon>Metazoa</taxon>
        <taxon>Ecdysozoa</taxon>
        <taxon>Arthropoda</taxon>
        <taxon>Hexapoda</taxon>
        <taxon>Collembola</taxon>
        <taxon>Entomobryomorpha</taxon>
        <taxon>Isotomoidea</taxon>
        <taxon>Isotomidae</taxon>
        <taxon>Proisotominae</taxon>
        <taxon>Folsomia</taxon>
    </lineage>
</organism>
<comment type="caution">
    <text evidence="7">The sequence shown here is derived from an EMBL/GenBank/DDBJ whole genome shotgun (WGS) entry which is preliminary data.</text>
</comment>
<feature type="domain" description="C2H2-type" evidence="6">
    <location>
        <begin position="9"/>
        <end position="36"/>
    </location>
</feature>
<feature type="domain" description="C2H2-type" evidence="6">
    <location>
        <begin position="183"/>
        <end position="211"/>
    </location>
</feature>
<dbReference type="Proteomes" id="UP000198287">
    <property type="component" value="Unassembled WGS sequence"/>
</dbReference>
<gene>
    <name evidence="7" type="ORF">Fcan01_20165</name>
</gene>
<dbReference type="Pfam" id="PF00096">
    <property type="entry name" value="zf-C2H2"/>
    <property type="match status" value="4"/>
</dbReference>